<dbReference type="Pfam" id="PF07883">
    <property type="entry name" value="Cupin_2"/>
    <property type="match status" value="1"/>
</dbReference>
<evidence type="ECO:0000259" key="7">
    <source>
        <dbReference type="PROSITE" id="PS01124"/>
    </source>
</evidence>
<dbReference type="Gene3D" id="1.10.10.60">
    <property type="entry name" value="Homeodomain-like"/>
    <property type="match status" value="2"/>
</dbReference>
<keyword evidence="4" id="KW-0804">Transcription</keyword>
<name>A0A9X3NFU2_9ACTN</name>
<gene>
    <name evidence="8" type="ORF">OJ997_33710</name>
</gene>
<evidence type="ECO:0000256" key="5">
    <source>
        <dbReference type="ARBA" id="ARBA00074140"/>
    </source>
</evidence>
<dbReference type="Pfam" id="PF12833">
    <property type="entry name" value="HTH_18"/>
    <property type="match status" value="1"/>
</dbReference>
<evidence type="ECO:0000313" key="8">
    <source>
        <dbReference type="EMBL" id="MDA0185311.1"/>
    </source>
</evidence>
<dbReference type="EMBL" id="JAPDDP010000107">
    <property type="protein sequence ID" value="MDA0185311.1"/>
    <property type="molecule type" value="Genomic_DNA"/>
</dbReference>
<dbReference type="GO" id="GO:0043565">
    <property type="term" value="F:sequence-specific DNA binding"/>
    <property type="evidence" value="ECO:0007669"/>
    <property type="project" value="InterPro"/>
</dbReference>
<dbReference type="SUPFAM" id="SSF46689">
    <property type="entry name" value="Homeodomain-like"/>
    <property type="match status" value="1"/>
</dbReference>
<comment type="caution">
    <text evidence="8">The sequence shown here is derived from an EMBL/GenBank/DDBJ whole genome shotgun (WGS) entry which is preliminary data.</text>
</comment>
<dbReference type="InterPro" id="IPR009057">
    <property type="entry name" value="Homeodomain-like_sf"/>
</dbReference>
<dbReference type="PROSITE" id="PS01124">
    <property type="entry name" value="HTH_ARAC_FAMILY_2"/>
    <property type="match status" value="1"/>
</dbReference>
<dbReference type="SMART" id="SM00342">
    <property type="entry name" value="HTH_ARAC"/>
    <property type="match status" value="1"/>
</dbReference>
<dbReference type="PANTHER" id="PTHR11019">
    <property type="entry name" value="HTH-TYPE TRANSCRIPTIONAL REGULATOR NIMR"/>
    <property type="match status" value="1"/>
</dbReference>
<evidence type="ECO:0000256" key="2">
    <source>
        <dbReference type="ARBA" id="ARBA00023015"/>
    </source>
</evidence>
<evidence type="ECO:0000313" key="9">
    <source>
        <dbReference type="Proteomes" id="UP001147653"/>
    </source>
</evidence>
<dbReference type="FunFam" id="1.10.10.60:FF:000132">
    <property type="entry name" value="AraC family transcriptional regulator"/>
    <property type="match status" value="1"/>
</dbReference>
<dbReference type="PANTHER" id="PTHR11019:SF199">
    <property type="entry name" value="HTH-TYPE TRANSCRIPTIONAL REGULATOR NIMR"/>
    <property type="match status" value="1"/>
</dbReference>
<dbReference type="GO" id="GO:0003700">
    <property type="term" value="F:DNA-binding transcription factor activity"/>
    <property type="evidence" value="ECO:0007669"/>
    <property type="project" value="InterPro"/>
</dbReference>
<dbReference type="CDD" id="cd06124">
    <property type="entry name" value="cupin_NimR-like_N"/>
    <property type="match status" value="1"/>
</dbReference>
<sequence length="252" mass="27685">MSDFRQRLWALTAASRHAGGSTIERHHHEDHQLVYVSDGVLAVETSAGNWVASKDRAVWLPAGTWHAHRFYGSSMFHAIGFARERPPLPDTAPTIVAVTPFLRELLIAAADTSLPPAETTRIRAVLRDQLRRSAQQPLSLPTPRDPRLADACALASAEPAVSIPLGELARQVGASERSLSRLFREELGMSYPQWRTNLRLLEAMILLSGGTSVTHTARQCGWNTTSSFIDTFRRALGTTPGDYRARAADGRA</sequence>
<keyword evidence="3" id="KW-0238">DNA-binding</keyword>
<dbReference type="InterPro" id="IPR014710">
    <property type="entry name" value="RmlC-like_jellyroll"/>
</dbReference>
<reference evidence="8" key="1">
    <citation type="submission" date="2022-10" db="EMBL/GenBank/DDBJ databases">
        <title>The WGS of Solirubrobacter phytolaccae KCTC 29190.</title>
        <authorList>
            <person name="Jiang Z."/>
        </authorList>
    </citation>
    <scope>NUCLEOTIDE SEQUENCE</scope>
    <source>
        <strain evidence="8">KCTC 29190</strain>
    </source>
</reference>
<feature type="domain" description="HTH araC/xylS-type" evidence="7">
    <location>
        <begin position="149"/>
        <end position="246"/>
    </location>
</feature>
<keyword evidence="2" id="KW-0805">Transcription regulation</keyword>
<dbReference type="InterPro" id="IPR018060">
    <property type="entry name" value="HTH_AraC"/>
</dbReference>
<dbReference type="InterPro" id="IPR013096">
    <property type="entry name" value="Cupin_2"/>
</dbReference>
<organism evidence="8 9">
    <name type="scientific">Solirubrobacter phytolaccae</name>
    <dbReference type="NCBI Taxonomy" id="1404360"/>
    <lineage>
        <taxon>Bacteria</taxon>
        <taxon>Bacillati</taxon>
        <taxon>Actinomycetota</taxon>
        <taxon>Thermoleophilia</taxon>
        <taxon>Solirubrobacterales</taxon>
        <taxon>Solirubrobacteraceae</taxon>
        <taxon>Solirubrobacter</taxon>
    </lineage>
</organism>
<dbReference type="Gene3D" id="2.60.120.10">
    <property type="entry name" value="Jelly Rolls"/>
    <property type="match status" value="1"/>
</dbReference>
<dbReference type="Proteomes" id="UP001147653">
    <property type="component" value="Unassembled WGS sequence"/>
</dbReference>
<dbReference type="InterPro" id="IPR011051">
    <property type="entry name" value="RmlC_Cupin_sf"/>
</dbReference>
<dbReference type="RefSeq" id="WP_270029808.1">
    <property type="nucleotide sequence ID" value="NZ_JAPDDP010000107.1"/>
</dbReference>
<evidence type="ECO:0000256" key="4">
    <source>
        <dbReference type="ARBA" id="ARBA00023163"/>
    </source>
</evidence>
<evidence type="ECO:0000256" key="6">
    <source>
        <dbReference type="ARBA" id="ARBA00079449"/>
    </source>
</evidence>
<keyword evidence="9" id="KW-1185">Reference proteome</keyword>
<keyword evidence="1" id="KW-0678">Repressor</keyword>
<dbReference type="AlphaFoldDB" id="A0A9X3NFU2"/>
<protein>
    <recommendedName>
        <fullName evidence="5">HTH-type transcriptional regulator RipA</fullName>
    </recommendedName>
    <alternativeName>
        <fullName evidence="6">Repressor of iron proteins A</fullName>
    </alternativeName>
</protein>
<evidence type="ECO:0000256" key="1">
    <source>
        <dbReference type="ARBA" id="ARBA00022491"/>
    </source>
</evidence>
<proteinExistence type="predicted"/>
<dbReference type="SUPFAM" id="SSF51182">
    <property type="entry name" value="RmlC-like cupins"/>
    <property type="match status" value="1"/>
</dbReference>
<evidence type="ECO:0000256" key="3">
    <source>
        <dbReference type="ARBA" id="ARBA00023125"/>
    </source>
</evidence>
<accession>A0A9X3NFU2</accession>